<dbReference type="InterPro" id="IPR050985">
    <property type="entry name" value="Alpha-glycosidase_related"/>
</dbReference>
<feature type="region of interest" description="Disordered" evidence="5">
    <location>
        <begin position="1"/>
        <end position="57"/>
    </location>
</feature>
<name>A0AAX4P1M0_9CHLO</name>
<dbReference type="Proteomes" id="UP001472866">
    <property type="component" value="Chromosome 02"/>
</dbReference>
<feature type="domain" description="Glycoside hydrolase family 31 TIM barrel" evidence="6">
    <location>
        <begin position="422"/>
        <end position="717"/>
    </location>
</feature>
<dbReference type="InterPro" id="IPR048395">
    <property type="entry name" value="Glyco_hydro_31_C"/>
</dbReference>
<dbReference type="InterPro" id="IPR000322">
    <property type="entry name" value="Glyco_hydro_31_TIM"/>
</dbReference>
<organism evidence="8 9">
    <name type="scientific">Chloropicon roscoffensis</name>
    <dbReference type="NCBI Taxonomy" id="1461544"/>
    <lineage>
        <taxon>Eukaryota</taxon>
        <taxon>Viridiplantae</taxon>
        <taxon>Chlorophyta</taxon>
        <taxon>Chloropicophyceae</taxon>
        <taxon>Chloropicales</taxon>
        <taxon>Chloropicaceae</taxon>
        <taxon>Chloropicon</taxon>
    </lineage>
</organism>
<evidence type="ECO:0000256" key="3">
    <source>
        <dbReference type="ARBA" id="ARBA00023295"/>
    </source>
</evidence>
<reference evidence="8 9" key="1">
    <citation type="submission" date="2024-03" db="EMBL/GenBank/DDBJ databases">
        <title>Complete genome sequence of the green alga Chloropicon roscoffensis RCC1871.</title>
        <authorList>
            <person name="Lemieux C."/>
            <person name="Pombert J.-F."/>
            <person name="Otis C."/>
            <person name="Turmel M."/>
        </authorList>
    </citation>
    <scope>NUCLEOTIDE SEQUENCE [LARGE SCALE GENOMIC DNA]</scope>
    <source>
        <strain evidence="8 9">RCC1871</strain>
    </source>
</reference>
<dbReference type="Pfam" id="PF21365">
    <property type="entry name" value="Glyco_hydro_31_3rd"/>
    <property type="match status" value="1"/>
</dbReference>
<feature type="compositionally biased region" description="Basic residues" evidence="5">
    <location>
        <begin position="27"/>
        <end position="36"/>
    </location>
</feature>
<dbReference type="GO" id="GO:0005975">
    <property type="term" value="P:carbohydrate metabolic process"/>
    <property type="evidence" value="ECO:0007669"/>
    <property type="project" value="InterPro"/>
</dbReference>
<protein>
    <submittedName>
        <fullName evidence="8">Myogenesis-regulating glycosidase</fullName>
    </submittedName>
</protein>
<keyword evidence="9" id="KW-1185">Reference proteome</keyword>
<dbReference type="AlphaFoldDB" id="A0AAX4P1M0"/>
<dbReference type="SUPFAM" id="SSF51011">
    <property type="entry name" value="Glycosyl hydrolase domain"/>
    <property type="match status" value="1"/>
</dbReference>
<dbReference type="GO" id="GO:0004553">
    <property type="term" value="F:hydrolase activity, hydrolyzing O-glycosyl compounds"/>
    <property type="evidence" value="ECO:0007669"/>
    <property type="project" value="InterPro"/>
</dbReference>
<dbReference type="InterPro" id="IPR013780">
    <property type="entry name" value="Glyco_hydro_b"/>
</dbReference>
<evidence type="ECO:0000256" key="4">
    <source>
        <dbReference type="RuleBase" id="RU361185"/>
    </source>
</evidence>
<dbReference type="InterPro" id="IPR017853">
    <property type="entry name" value="GH"/>
</dbReference>
<dbReference type="PANTHER" id="PTHR43053:SF4">
    <property type="entry name" value="MYOGENESIS-REGULATING GLYCOSIDASE"/>
    <property type="match status" value="1"/>
</dbReference>
<evidence type="ECO:0000256" key="1">
    <source>
        <dbReference type="ARBA" id="ARBA00007806"/>
    </source>
</evidence>
<dbReference type="PANTHER" id="PTHR43053">
    <property type="entry name" value="GLYCOSIDASE FAMILY 31"/>
    <property type="match status" value="1"/>
</dbReference>
<dbReference type="Pfam" id="PF01055">
    <property type="entry name" value="Glyco_hydro_31_2nd"/>
    <property type="match status" value="1"/>
</dbReference>
<evidence type="ECO:0000313" key="8">
    <source>
        <dbReference type="EMBL" id="WZN59704.1"/>
    </source>
</evidence>
<dbReference type="CDD" id="cd06592">
    <property type="entry name" value="GH31_NET37"/>
    <property type="match status" value="1"/>
</dbReference>
<dbReference type="Gene3D" id="3.20.20.80">
    <property type="entry name" value="Glycosidases"/>
    <property type="match status" value="1"/>
</dbReference>
<evidence type="ECO:0000256" key="2">
    <source>
        <dbReference type="ARBA" id="ARBA00022801"/>
    </source>
</evidence>
<proteinExistence type="inferred from homology"/>
<keyword evidence="2 4" id="KW-0378">Hydrolase</keyword>
<accession>A0AAX4P1M0</accession>
<evidence type="ECO:0000256" key="5">
    <source>
        <dbReference type="SAM" id="MobiDB-lite"/>
    </source>
</evidence>
<evidence type="ECO:0000259" key="6">
    <source>
        <dbReference type="Pfam" id="PF01055"/>
    </source>
</evidence>
<keyword evidence="3 4" id="KW-0326">Glycosidase</keyword>
<dbReference type="SUPFAM" id="SSF51445">
    <property type="entry name" value="(Trans)glycosidases"/>
    <property type="match status" value="1"/>
</dbReference>
<gene>
    <name evidence="8" type="ORF">HKI87_02g12300</name>
</gene>
<comment type="similarity">
    <text evidence="1 4">Belongs to the glycosyl hydrolase 31 family.</text>
</comment>
<dbReference type="EMBL" id="CP151502">
    <property type="protein sequence ID" value="WZN59704.1"/>
    <property type="molecule type" value="Genomic_DNA"/>
</dbReference>
<evidence type="ECO:0000313" key="9">
    <source>
        <dbReference type="Proteomes" id="UP001472866"/>
    </source>
</evidence>
<dbReference type="Gene3D" id="2.60.40.1180">
    <property type="entry name" value="Golgi alpha-mannosidase II"/>
    <property type="match status" value="1"/>
</dbReference>
<feature type="domain" description="Glycosyl hydrolase family 31 C-terminal" evidence="7">
    <location>
        <begin position="732"/>
        <end position="814"/>
    </location>
</feature>
<evidence type="ECO:0000259" key="7">
    <source>
        <dbReference type="Pfam" id="PF21365"/>
    </source>
</evidence>
<sequence>MDRSLLRGQRGGGLARKCASAGGGRVLTRKGKGRRRLAGERVGASSPHAEEPSTSSKRAVFLASLEKEKSASDASSWGYLGGMELEEKVSGAISVRYVPDESNSWIEVSAEGGPTRLRVKNDGHFELWGRCGRNREALCCSGNVTLPPGALENQVQFTFELSGAGGVSIRWADWVTLEVHARGEGMDSSCPWSGGLANGFVLEKRVSGAGTDMAEIRIDVDSAGRWFGGAHFMNQLWPLNKAVWETGPFYPFDHGPTGLNTLVAPQFVTSSGLLVMIDPDTPYLHVGMNAPEEYAPGAKVPHRKWGTGVQNATNPILPEEVGQLGGVTKFDGVLRLQSRKSFECNSVSHTWSDWTKDRRADEEAEGVGGAAGVGEHKISVALCAFPNVLESSMASLRTLPTPKVTPNLRVLQDPIWTTWAKYKQWVTQAKVLRYAKEILDSGLDYSVMEIDDRWQIRYGDLDFDPSKFPDPKGMVDELHEMGFKVTLWVMPFIEKRSAAYKEGLEKGYFVKRVTSSSHPYEEKPGFFKWWNLPSVVALDVTNPDAVGWYVARLRRLQDLYGIDGFKFDGGEPCFLPKNPITYRPLSYPSQYTNLWVKEVAGKFQGGVCEVRTGHKTQDVGIMTRIGDRFSTWDFKNGLQSIIPTVLTSGLLGYPFALPDIIGGNAYFGRNPDTELFVRWTQVNALMPAMQFSIAPWHIGQEAQDLVSQAMKLRKRLVGDIIDLAEGTSKLLKPIVRPMWWLDPEDEVTYDIADQYALGDDIIVAPVVVKGQRARDVYLTSGVWEDLDDPGRHIQGGQWILNLEAPLAKLPCFRRVAE</sequence>